<dbReference type="PROSITE" id="PS01042">
    <property type="entry name" value="HOMOSER_DHGENASE"/>
    <property type="match status" value="1"/>
</dbReference>
<dbReference type="EMBL" id="SLXK01000030">
    <property type="protein sequence ID" value="TCP23507.1"/>
    <property type="molecule type" value="Genomic_DNA"/>
</dbReference>
<dbReference type="GO" id="GO:0009086">
    <property type="term" value="P:methionine biosynthetic process"/>
    <property type="evidence" value="ECO:0007669"/>
    <property type="project" value="UniProtKB-KW"/>
</dbReference>
<dbReference type="InterPro" id="IPR005106">
    <property type="entry name" value="Asp/hSer_DH_NAD-bd"/>
</dbReference>
<keyword evidence="19" id="KW-1185">Reference proteome</keyword>
<dbReference type="InterPro" id="IPR001342">
    <property type="entry name" value="HDH_cat"/>
</dbReference>
<evidence type="ECO:0000256" key="2">
    <source>
        <dbReference type="ARBA" id="ARBA00005062"/>
    </source>
</evidence>
<feature type="binding site" evidence="13">
    <location>
        <begin position="9"/>
        <end position="14"/>
    </location>
    <ligand>
        <name>NADP(+)</name>
        <dbReference type="ChEBI" id="CHEBI:58349"/>
    </ligand>
</feature>
<dbReference type="Gene3D" id="3.40.50.720">
    <property type="entry name" value="NAD(P)-binding Rossmann-like Domain"/>
    <property type="match status" value="1"/>
</dbReference>
<feature type="binding site" evidence="13">
    <location>
        <position position="103"/>
    </location>
    <ligand>
        <name>NADPH</name>
        <dbReference type="ChEBI" id="CHEBI:57783"/>
    </ligand>
</feature>
<dbReference type="SUPFAM" id="SSF55347">
    <property type="entry name" value="Glyceraldehyde-3-phosphate dehydrogenase-like, C-terminal domain"/>
    <property type="match status" value="1"/>
</dbReference>
<evidence type="ECO:0000256" key="4">
    <source>
        <dbReference type="ARBA" id="ARBA00013213"/>
    </source>
</evidence>
<evidence type="ECO:0000256" key="12">
    <source>
        <dbReference type="PIRSR" id="PIRSR036497-1"/>
    </source>
</evidence>
<dbReference type="UniPathway" id="UPA00051">
    <property type="reaction ID" value="UER00465"/>
</dbReference>
<evidence type="ECO:0000256" key="8">
    <source>
        <dbReference type="ARBA" id="ARBA00023002"/>
    </source>
</evidence>
<dbReference type="Pfam" id="PF03447">
    <property type="entry name" value="NAD_binding_3"/>
    <property type="match status" value="1"/>
</dbReference>
<evidence type="ECO:0000256" key="14">
    <source>
        <dbReference type="RuleBase" id="RU000579"/>
    </source>
</evidence>
<comment type="similarity">
    <text evidence="3 15">Belongs to the homoserine dehydrogenase family.</text>
</comment>
<evidence type="ECO:0000256" key="11">
    <source>
        <dbReference type="ARBA" id="ARBA00048841"/>
    </source>
</evidence>
<protein>
    <recommendedName>
        <fullName evidence="5 14">Homoserine dehydrogenase</fullName>
        <ecNumber evidence="4 14">1.1.1.3</ecNumber>
    </recommendedName>
</protein>
<dbReference type="SUPFAM" id="SSF51735">
    <property type="entry name" value="NAD(P)-binding Rossmann-fold domains"/>
    <property type="match status" value="1"/>
</dbReference>
<evidence type="ECO:0000256" key="3">
    <source>
        <dbReference type="ARBA" id="ARBA00006753"/>
    </source>
</evidence>
<keyword evidence="7 14" id="KW-0791">Threonine biosynthesis</keyword>
<dbReference type="GO" id="GO:0050661">
    <property type="term" value="F:NADP binding"/>
    <property type="evidence" value="ECO:0007669"/>
    <property type="project" value="InterPro"/>
</dbReference>
<comment type="pathway">
    <text evidence="2 14">Amino-acid biosynthesis; L-methionine biosynthesis via de novo pathway; L-homoserine from L-aspartate: step 3/3.</text>
</comment>
<dbReference type="Pfam" id="PF00742">
    <property type="entry name" value="Homoserine_dh"/>
    <property type="match status" value="1"/>
</dbReference>
<feature type="binding site" evidence="13">
    <location>
        <position position="188"/>
    </location>
    <ligand>
        <name>L-homoserine</name>
        <dbReference type="ChEBI" id="CHEBI:57476"/>
    </ligand>
</feature>
<evidence type="ECO:0000313" key="19">
    <source>
        <dbReference type="Proteomes" id="UP000295416"/>
    </source>
</evidence>
<dbReference type="InterPro" id="IPR019811">
    <property type="entry name" value="HDH_CS"/>
</dbReference>
<name>A0A4R2NP48_9BACL</name>
<dbReference type="RefSeq" id="WP_132747312.1">
    <property type="nucleotide sequence ID" value="NZ_SLXK01000030.1"/>
</dbReference>
<dbReference type="PANTHER" id="PTHR43331">
    <property type="entry name" value="HOMOSERINE DEHYDROGENASE"/>
    <property type="match status" value="1"/>
</dbReference>
<reference evidence="18 19" key="1">
    <citation type="submission" date="2019-03" db="EMBL/GenBank/DDBJ databases">
        <title>Genomic Encyclopedia of Type Strains, Phase IV (KMG-IV): sequencing the most valuable type-strain genomes for metagenomic binning, comparative biology and taxonomic classification.</title>
        <authorList>
            <person name="Goeker M."/>
        </authorList>
    </citation>
    <scope>NUCLEOTIDE SEQUENCE [LARGE SCALE GENOMIC DNA]</scope>
    <source>
        <strain evidence="18 19">DSM 19377</strain>
    </source>
</reference>
<proteinExistence type="inferred from homology"/>
<dbReference type="GO" id="GO:0009088">
    <property type="term" value="P:threonine biosynthetic process"/>
    <property type="evidence" value="ECO:0007669"/>
    <property type="project" value="UniProtKB-UniPathway"/>
</dbReference>
<evidence type="ECO:0000259" key="17">
    <source>
        <dbReference type="Pfam" id="PF03447"/>
    </source>
</evidence>
<evidence type="ECO:0000256" key="5">
    <source>
        <dbReference type="ARBA" id="ARBA00013376"/>
    </source>
</evidence>
<dbReference type="Gene3D" id="3.30.360.10">
    <property type="entry name" value="Dihydrodipicolinate Reductase, domain 2"/>
    <property type="match status" value="1"/>
</dbReference>
<dbReference type="UniPathway" id="UPA00050">
    <property type="reaction ID" value="UER00063"/>
</dbReference>
<evidence type="ECO:0000256" key="10">
    <source>
        <dbReference type="ARBA" id="ARBA00023167"/>
    </source>
</evidence>
<keyword evidence="13 14" id="KW-0521">NADP</keyword>
<dbReference type="NCBIfam" id="NF004976">
    <property type="entry name" value="PRK06349.1"/>
    <property type="match status" value="1"/>
</dbReference>
<dbReference type="AlphaFoldDB" id="A0A4R2NP48"/>
<sequence>MTINVALLGFGTVGQGVYETVQTHQHELSQKIGEEIRIVSILIKSQDKDRRIEENVQVTTSFADIFKQNRIDIVIEAIVGCDPTYNYVKEVLSQAIPVVTANKELMAKKGSHLRKVARENKTTIAFEASVAGGIPIIRVINECLQINRIEKVEAILNGTSNYILSSMRENGLSFKTALADAQKLGYAEADPANDILGWDAFYKTMILSDLIYGSQPDWEQAYRKGIDNVTEKEIKAAENEGKKVKLIATLSKAGGRVVHAEVKPVKIGPDHPLYSVEGVDNAVSIQTDLAENLVFQGPGAGALPTASSILQDVIKAALRNRSVDSKVAQVL</sequence>
<evidence type="ECO:0000256" key="15">
    <source>
        <dbReference type="RuleBase" id="RU004171"/>
    </source>
</evidence>
<evidence type="ECO:0000313" key="18">
    <source>
        <dbReference type="EMBL" id="TCP23507.1"/>
    </source>
</evidence>
<evidence type="ECO:0000259" key="16">
    <source>
        <dbReference type="Pfam" id="PF00742"/>
    </source>
</evidence>
<dbReference type="EC" id="1.1.1.3" evidence="4 14"/>
<comment type="pathway">
    <text evidence="1 14">Amino-acid biosynthesis; L-threonine biosynthesis; L-threonine from L-aspartate: step 3/5.</text>
</comment>
<comment type="caution">
    <text evidence="18">The sequence shown here is derived from an EMBL/GenBank/DDBJ whole genome shotgun (WGS) entry which is preliminary data.</text>
</comment>
<keyword evidence="8 14" id="KW-0560">Oxidoreductase</keyword>
<evidence type="ECO:0000256" key="7">
    <source>
        <dbReference type="ARBA" id="ARBA00022697"/>
    </source>
</evidence>
<evidence type="ECO:0000256" key="13">
    <source>
        <dbReference type="PIRSR" id="PIRSR036497-2"/>
    </source>
</evidence>
<feature type="domain" description="Aspartate/homoserine dehydrogenase NAD-binding" evidence="17">
    <location>
        <begin position="9"/>
        <end position="127"/>
    </location>
</feature>
<feature type="domain" description="Homoserine dehydrogenase catalytic" evidence="16">
    <location>
        <begin position="135"/>
        <end position="314"/>
    </location>
</feature>
<evidence type="ECO:0000256" key="1">
    <source>
        <dbReference type="ARBA" id="ARBA00005056"/>
    </source>
</evidence>
<dbReference type="GO" id="GO:0004412">
    <property type="term" value="F:homoserine dehydrogenase activity"/>
    <property type="evidence" value="ECO:0007669"/>
    <property type="project" value="UniProtKB-EC"/>
</dbReference>
<keyword evidence="9" id="KW-0915">Sodium</keyword>
<evidence type="ECO:0000256" key="6">
    <source>
        <dbReference type="ARBA" id="ARBA00022605"/>
    </source>
</evidence>
<dbReference type="InterPro" id="IPR036291">
    <property type="entry name" value="NAD(P)-bd_dom_sf"/>
</dbReference>
<dbReference type="Proteomes" id="UP000295416">
    <property type="component" value="Unassembled WGS sequence"/>
</dbReference>
<keyword evidence="6 14" id="KW-0028">Amino-acid biosynthesis</keyword>
<dbReference type="FunFam" id="3.30.360.10:FF:000005">
    <property type="entry name" value="Homoserine dehydrogenase"/>
    <property type="match status" value="1"/>
</dbReference>
<feature type="active site" description="Proton donor" evidence="12">
    <location>
        <position position="203"/>
    </location>
</feature>
<dbReference type="InterPro" id="IPR022697">
    <property type="entry name" value="HDH_short"/>
</dbReference>
<accession>A0A4R2NP48</accession>
<organism evidence="18 19">
    <name type="scientific">Scopulibacillus darangshiensis</name>
    <dbReference type="NCBI Taxonomy" id="442528"/>
    <lineage>
        <taxon>Bacteria</taxon>
        <taxon>Bacillati</taxon>
        <taxon>Bacillota</taxon>
        <taxon>Bacilli</taxon>
        <taxon>Bacillales</taxon>
        <taxon>Sporolactobacillaceae</taxon>
        <taxon>Scopulibacillus</taxon>
    </lineage>
</organism>
<keyword evidence="10 14" id="KW-0486">Methionine biosynthesis</keyword>
<dbReference type="PIRSF" id="PIRSF036497">
    <property type="entry name" value="HDH_short"/>
    <property type="match status" value="1"/>
</dbReference>
<dbReference type="PANTHER" id="PTHR43331:SF1">
    <property type="entry name" value="HOMOSERINE DEHYDROGENASE"/>
    <property type="match status" value="1"/>
</dbReference>
<comment type="catalytic activity">
    <reaction evidence="11">
        <text>L-homoserine + NADP(+) = L-aspartate 4-semialdehyde + NADPH + H(+)</text>
        <dbReference type="Rhea" id="RHEA:15761"/>
        <dbReference type="ChEBI" id="CHEBI:15378"/>
        <dbReference type="ChEBI" id="CHEBI:57476"/>
        <dbReference type="ChEBI" id="CHEBI:57783"/>
        <dbReference type="ChEBI" id="CHEBI:58349"/>
        <dbReference type="ChEBI" id="CHEBI:537519"/>
        <dbReference type="EC" id="1.1.1.3"/>
    </reaction>
    <physiologicalReaction direction="right-to-left" evidence="11">
        <dbReference type="Rhea" id="RHEA:15763"/>
    </physiologicalReaction>
</comment>
<evidence type="ECO:0000256" key="9">
    <source>
        <dbReference type="ARBA" id="ARBA00023053"/>
    </source>
</evidence>
<dbReference type="OrthoDB" id="9808167at2"/>
<gene>
    <name evidence="18" type="ORF">EV207_13025</name>
</gene>